<dbReference type="NCBIfam" id="TIGR00325">
    <property type="entry name" value="lpxC"/>
    <property type="match status" value="1"/>
</dbReference>
<evidence type="ECO:0000256" key="11">
    <source>
        <dbReference type="ARBA" id="ARBA00024535"/>
    </source>
</evidence>
<feature type="binding site" evidence="12">
    <location>
        <position position="241"/>
    </location>
    <ligand>
        <name>Zn(2+)</name>
        <dbReference type="ChEBI" id="CHEBI:29105"/>
    </ligand>
</feature>
<dbReference type="PANTHER" id="PTHR33694:SF1">
    <property type="entry name" value="UDP-3-O-ACYL-N-ACETYLGLUCOSAMINE DEACETYLASE 1, MITOCHONDRIAL-RELATED"/>
    <property type="match status" value="1"/>
</dbReference>
<keyword evidence="7 12" id="KW-0479">Metal-binding</keyword>
<protein>
    <recommendedName>
        <fullName evidence="4 12">UDP-3-O-acyl-N-acetylglucosamine deacetylase</fullName>
        <shortName evidence="12">UDP-3-O-acyl-GlcNAc deacetylase</shortName>
        <ecNumber evidence="4 12">3.5.1.108</ecNumber>
    </recommendedName>
    <alternativeName>
        <fullName evidence="12">UDP-3-O-[R-3-hydroxymyristoyl]-N-acetylglucosamine deacetylase</fullName>
    </alternativeName>
</protein>
<evidence type="ECO:0000256" key="5">
    <source>
        <dbReference type="ARBA" id="ARBA00022516"/>
    </source>
</evidence>
<evidence type="ECO:0000256" key="6">
    <source>
        <dbReference type="ARBA" id="ARBA00022556"/>
    </source>
</evidence>
<dbReference type="AlphaFoldDB" id="E0XP96"/>
<evidence type="ECO:0000256" key="9">
    <source>
        <dbReference type="ARBA" id="ARBA00022833"/>
    </source>
</evidence>
<keyword evidence="10 12" id="KW-0443">Lipid metabolism</keyword>
<accession>E0XP96</accession>
<comment type="cofactor">
    <cofactor evidence="1 12">
        <name>Zn(2+)</name>
        <dbReference type="ChEBI" id="CHEBI:29105"/>
    </cofactor>
</comment>
<keyword evidence="5 12" id="KW-0444">Lipid biosynthesis</keyword>
<sequence>MLKQRTLRNPIKAVGIGLHTGKNITMELIPAGINTGINFIRTDIDENFLIPAIAENVGDTSLSTALIKENIKISTIEHLLSAIAGLGVDNCIIKVDGPEVPIMDGSSSPFVFLIQSAGLEEQDALKKFIKVKKEITVTREDAFASIKPFNGFKVAFKVDFDHPVHKKLPAESIIDFSSTSFVKEVCRARTFGSWNEKELLQSKNLALGASVSNAIVFGEEEILNDDGLRFNDEIVKHKMLDAIGDLYLLGGNLIGQFSGYKSGHALNNQLLRKIIKDSDAYEVVEFENSENAPISYVRPPFGDME</sequence>
<evidence type="ECO:0000256" key="2">
    <source>
        <dbReference type="ARBA" id="ARBA00002923"/>
    </source>
</evidence>
<evidence type="ECO:0000256" key="7">
    <source>
        <dbReference type="ARBA" id="ARBA00022723"/>
    </source>
</evidence>
<dbReference type="GO" id="GO:0009245">
    <property type="term" value="P:lipid A biosynthetic process"/>
    <property type="evidence" value="ECO:0007669"/>
    <property type="project" value="UniProtKB-UniRule"/>
</dbReference>
<feature type="binding site" evidence="12">
    <location>
        <position position="237"/>
    </location>
    <ligand>
        <name>Zn(2+)</name>
        <dbReference type="ChEBI" id="CHEBI:29105"/>
    </ligand>
</feature>
<feature type="binding site" evidence="12">
    <location>
        <position position="78"/>
    </location>
    <ligand>
        <name>Zn(2+)</name>
        <dbReference type="ChEBI" id="CHEBI:29105"/>
    </ligand>
</feature>
<evidence type="ECO:0000256" key="10">
    <source>
        <dbReference type="ARBA" id="ARBA00023098"/>
    </source>
</evidence>
<reference evidence="13" key="1">
    <citation type="journal article" date="2011" name="Environ. Microbiol.">
        <title>Time-series analyses of Monterey Bay coastal microbial picoplankton using a 'genome proxy' microarray.</title>
        <authorList>
            <person name="Rich V.I."/>
            <person name="Pham V.D."/>
            <person name="Eppley J."/>
            <person name="Shi Y."/>
            <person name="DeLong E.F."/>
        </authorList>
    </citation>
    <scope>NUCLEOTIDE SEQUENCE</scope>
</reference>
<dbReference type="HAMAP" id="MF_00388">
    <property type="entry name" value="LpxC"/>
    <property type="match status" value="1"/>
</dbReference>
<dbReference type="InterPro" id="IPR004463">
    <property type="entry name" value="UDP-acyl_GlcNac_deAcase"/>
</dbReference>
<evidence type="ECO:0000256" key="3">
    <source>
        <dbReference type="ARBA" id="ARBA00005002"/>
    </source>
</evidence>
<dbReference type="Pfam" id="PF03331">
    <property type="entry name" value="LpxC"/>
    <property type="match status" value="1"/>
</dbReference>
<dbReference type="EC" id="3.5.1.108" evidence="4 12"/>
<dbReference type="InterPro" id="IPR015870">
    <property type="entry name" value="UDP-acyl_N-AcGlcN_deAcase_N"/>
</dbReference>
<evidence type="ECO:0000256" key="4">
    <source>
        <dbReference type="ARBA" id="ARBA00012745"/>
    </source>
</evidence>
<dbReference type="GO" id="GO:0046872">
    <property type="term" value="F:metal ion binding"/>
    <property type="evidence" value="ECO:0007669"/>
    <property type="project" value="UniProtKB-KW"/>
</dbReference>
<comment type="function">
    <text evidence="2 12">Catalyzes the hydrolysis of UDP-3-O-myristoyl-N-acetylglucosamine to form UDP-3-O-myristoylglucosamine and acetate, the committed step in lipid A biosynthesis.</text>
</comment>
<comment type="similarity">
    <text evidence="12">Belongs to the LpxC family.</text>
</comment>
<dbReference type="InterPro" id="IPR020568">
    <property type="entry name" value="Ribosomal_Su5_D2-typ_SF"/>
</dbReference>
<dbReference type="PANTHER" id="PTHR33694">
    <property type="entry name" value="UDP-3-O-ACYL-N-ACETYLGLUCOSAMINE DEACETYLASE 1, MITOCHONDRIAL-RELATED"/>
    <property type="match status" value="1"/>
</dbReference>
<dbReference type="GO" id="GO:0103117">
    <property type="term" value="F:UDP-3-O-acyl-N-acetylglucosamine deacetylase activity"/>
    <property type="evidence" value="ECO:0007669"/>
    <property type="project" value="UniProtKB-UniRule"/>
</dbReference>
<name>E0XP96_9BACT</name>
<evidence type="ECO:0000313" key="13">
    <source>
        <dbReference type="EMBL" id="ADI16237.1"/>
    </source>
</evidence>
<feature type="active site" description="Proton donor" evidence="12">
    <location>
        <position position="264"/>
    </location>
</feature>
<dbReference type="GO" id="GO:0016020">
    <property type="term" value="C:membrane"/>
    <property type="evidence" value="ECO:0007669"/>
    <property type="project" value="GOC"/>
</dbReference>
<keyword evidence="6 12" id="KW-0441">Lipid A biosynthesis</keyword>
<comment type="pathway">
    <text evidence="3 12">Glycolipid biosynthesis; lipid IV(A) biosynthesis; lipid IV(A) from (3R)-3-hydroxytetradecanoyl-[acyl-carrier-protein] and UDP-N-acetyl-alpha-D-glucosamine: step 2/6.</text>
</comment>
<dbReference type="Gene3D" id="3.30.1700.10">
    <property type="entry name" value="lpxc deacetylase, domain 2"/>
    <property type="match status" value="1"/>
</dbReference>
<evidence type="ECO:0000256" key="1">
    <source>
        <dbReference type="ARBA" id="ARBA00001947"/>
    </source>
</evidence>
<dbReference type="SUPFAM" id="SSF54211">
    <property type="entry name" value="Ribosomal protein S5 domain 2-like"/>
    <property type="match status" value="2"/>
</dbReference>
<dbReference type="InterPro" id="IPR011334">
    <property type="entry name" value="UDP-acyl_GlcNac_deAcase_C"/>
</dbReference>
<gene>
    <name evidence="12" type="primary">lpxC</name>
</gene>
<proteinExistence type="inferred from homology"/>
<keyword evidence="8 12" id="KW-0378">Hydrolase</keyword>
<dbReference type="UniPathway" id="UPA00359">
    <property type="reaction ID" value="UER00478"/>
</dbReference>
<dbReference type="Gene3D" id="3.30.230.20">
    <property type="entry name" value="lpxc deacetylase, domain 1"/>
    <property type="match status" value="1"/>
</dbReference>
<evidence type="ECO:0000256" key="12">
    <source>
        <dbReference type="HAMAP-Rule" id="MF_00388"/>
    </source>
</evidence>
<evidence type="ECO:0000256" key="8">
    <source>
        <dbReference type="ARBA" id="ARBA00022801"/>
    </source>
</evidence>
<dbReference type="EMBL" id="GU474833">
    <property type="protein sequence ID" value="ADI16237.1"/>
    <property type="molecule type" value="Genomic_DNA"/>
</dbReference>
<keyword evidence="9 12" id="KW-0862">Zinc</keyword>
<comment type="catalytic activity">
    <reaction evidence="11 12">
        <text>a UDP-3-O-[(3R)-3-hydroxyacyl]-N-acetyl-alpha-D-glucosamine + H2O = a UDP-3-O-[(3R)-3-hydroxyacyl]-alpha-D-glucosamine + acetate</text>
        <dbReference type="Rhea" id="RHEA:67816"/>
        <dbReference type="ChEBI" id="CHEBI:15377"/>
        <dbReference type="ChEBI" id="CHEBI:30089"/>
        <dbReference type="ChEBI" id="CHEBI:137740"/>
        <dbReference type="ChEBI" id="CHEBI:173225"/>
        <dbReference type="EC" id="3.5.1.108"/>
    </reaction>
</comment>
<organism evidence="13">
    <name type="scientific">uncultured bacterium HF0010_16H03</name>
    <dbReference type="NCBI Taxonomy" id="710811"/>
    <lineage>
        <taxon>Bacteria</taxon>
        <taxon>environmental samples</taxon>
    </lineage>
</organism>